<dbReference type="Gene3D" id="1.10.3720.10">
    <property type="entry name" value="MetI-like"/>
    <property type="match status" value="1"/>
</dbReference>
<evidence type="ECO:0000313" key="13">
    <source>
        <dbReference type="Proteomes" id="UP000026923"/>
    </source>
</evidence>
<feature type="transmembrane region" description="Helical" evidence="9">
    <location>
        <begin position="21"/>
        <end position="47"/>
    </location>
</feature>
<feature type="transmembrane region" description="Helical" evidence="9">
    <location>
        <begin position="521"/>
        <end position="543"/>
    </location>
</feature>
<feature type="transmembrane region" description="Helical" evidence="9">
    <location>
        <begin position="304"/>
        <end position="333"/>
    </location>
</feature>
<sequence>MKKDSLNTWVKSGTPWIWMNAGAVSIAVIMTLGLLAIIAVRGLAHFWPADVIVADYSVPAAEMRVLAGEVVQAEQVPRARLAASGLPVNAEGGEFMTRELLKVGNREVYGADFSWVVGEWLSNQRTPAELMVLERREWGNFYGYLLNVKEAGQLVAEGEGAWNELQARIDRVDELHTQISHIEKVEIGRINHGLERLRLKTRQLELDDLLDTAAQADLDAERAQWDAEYRVLEEKLVALQQQFNRDSITVRTADGREQEITLGKVVRAFRPNAMSTPDKLLFYFAKLWEFVSDEPREANTEGGVFPAIFGTVLMTLIMAVIVTPFGVIAAVYLREYAKQGVLTRIIRIAVNNLAGVPSIVYGVFGLGFFVYVLGGSLDRLFYPEAAPAPVFGTPGLMWASLTLAILTLPVVIVATEEGLARIPRMIREGSLALGATKSETLWKVVLPMASPAMMTGLILAVARAAGEVAPLMLVGVVKLAPNLPLNGNYPYLHLDQKIMHLGFHIYDVGFQSPNVEAARPLVYATALLLVLVIATLNFSAIYIRNHLREKYKALDH</sequence>
<evidence type="ECO:0000256" key="4">
    <source>
        <dbReference type="ARBA" id="ARBA00022448"/>
    </source>
</evidence>
<dbReference type="HOGENOM" id="CLU_017122_0_0_6"/>
<dbReference type="Pfam" id="PF00528">
    <property type="entry name" value="BPD_transp_1"/>
    <property type="match status" value="1"/>
</dbReference>
<reference evidence="12 13" key="1">
    <citation type="journal article" date="2013" name="Genome Announc.">
        <title>Draft Genome of the Nitrogen-Fixing Bacterium Pseudomonas stutzeri Strain KOS6 Isolated from Industrial Hydrocarbon Sludge.</title>
        <authorList>
            <person name="Grigoryeva T.V."/>
            <person name="Laikov A.V."/>
            <person name="Naumova R.P."/>
            <person name="Manolov A.I."/>
            <person name="Larin A.K."/>
            <person name="Karpova I.Y."/>
            <person name="Semashko T.A."/>
            <person name="Alexeev D.G."/>
            <person name="Kostryukova E.S."/>
            <person name="Muller R."/>
            <person name="Govorun V.M."/>
        </authorList>
    </citation>
    <scope>NUCLEOTIDE SEQUENCE [LARGE SCALE GENOMIC DNA]</scope>
    <source>
        <strain evidence="12 13">KOS6</strain>
    </source>
</reference>
<comment type="caution">
    <text evidence="12">The sequence shown here is derived from an EMBL/GenBank/DDBJ whole genome shotgun (WGS) entry which is preliminary data.</text>
</comment>
<dbReference type="EMBL" id="AMCZ02000010">
    <property type="protein sequence ID" value="EWC41421.1"/>
    <property type="molecule type" value="Genomic_DNA"/>
</dbReference>
<dbReference type="GO" id="GO:0005886">
    <property type="term" value="C:plasma membrane"/>
    <property type="evidence" value="ECO:0007669"/>
    <property type="project" value="UniProtKB-SubCell"/>
</dbReference>
<keyword evidence="4" id="KW-0813">Transport</keyword>
<keyword evidence="10" id="KW-0175">Coiled coil</keyword>
<dbReference type="InterPro" id="IPR005672">
    <property type="entry name" value="Phosphate_PstA"/>
</dbReference>
<dbReference type="InterPro" id="IPR035906">
    <property type="entry name" value="MetI-like_sf"/>
</dbReference>
<feature type="domain" description="ABC transmembrane type-1" evidence="11">
    <location>
        <begin position="308"/>
        <end position="540"/>
    </location>
</feature>
<evidence type="ECO:0000256" key="6">
    <source>
        <dbReference type="ARBA" id="ARBA00022692"/>
    </source>
</evidence>
<dbReference type="PANTHER" id="PTHR43470">
    <property type="entry name" value="PHOSPHATE TRANSPORT SYSTEM PERMEASE PROTEIN PSTA-RELATED"/>
    <property type="match status" value="1"/>
</dbReference>
<feature type="transmembrane region" description="Helical" evidence="9">
    <location>
        <begin position="441"/>
        <end position="462"/>
    </location>
</feature>
<evidence type="ECO:0000256" key="8">
    <source>
        <dbReference type="ARBA" id="ARBA00023136"/>
    </source>
</evidence>
<proteinExistence type="inferred from homology"/>
<name>A0A061JNZ2_STUST</name>
<keyword evidence="5 9" id="KW-1003">Cell membrane</keyword>
<dbReference type="GO" id="GO:0035435">
    <property type="term" value="P:phosphate ion transmembrane transport"/>
    <property type="evidence" value="ECO:0007669"/>
    <property type="project" value="InterPro"/>
</dbReference>
<dbReference type="GO" id="GO:0005315">
    <property type="term" value="F:phosphate transmembrane transporter activity"/>
    <property type="evidence" value="ECO:0007669"/>
    <property type="project" value="InterPro"/>
</dbReference>
<dbReference type="OrthoDB" id="9807065at2"/>
<evidence type="ECO:0000256" key="1">
    <source>
        <dbReference type="ARBA" id="ARBA00004651"/>
    </source>
</evidence>
<feature type="transmembrane region" description="Helical" evidence="9">
    <location>
        <begin position="353"/>
        <end position="377"/>
    </location>
</feature>
<evidence type="ECO:0000256" key="10">
    <source>
        <dbReference type="SAM" id="Coils"/>
    </source>
</evidence>
<dbReference type="AlphaFoldDB" id="A0A061JNZ2"/>
<dbReference type="PROSITE" id="PS50928">
    <property type="entry name" value="ABC_TM1"/>
    <property type="match status" value="1"/>
</dbReference>
<feature type="coiled-coil region" evidence="10">
    <location>
        <begin position="215"/>
        <end position="242"/>
    </location>
</feature>
<evidence type="ECO:0000256" key="5">
    <source>
        <dbReference type="ARBA" id="ARBA00022475"/>
    </source>
</evidence>
<dbReference type="PANTHER" id="PTHR43470:SF6">
    <property type="entry name" value="PHOSPHATE TRANSPORT SYSTEM PERMEASE PROTEIN PSTA"/>
    <property type="match status" value="1"/>
</dbReference>
<comment type="similarity">
    <text evidence="2 9">Belongs to the binding-protein-dependent transport system permease family. CysTW subfamily.</text>
</comment>
<evidence type="ECO:0000256" key="2">
    <source>
        <dbReference type="ARBA" id="ARBA00007069"/>
    </source>
</evidence>
<dbReference type="eggNOG" id="COG0581">
    <property type="taxonomic scope" value="Bacteria"/>
</dbReference>
<comment type="subcellular location">
    <subcellularLocation>
        <location evidence="9">Cell inner membrane</location>
        <topology evidence="9">Multi-pass membrane protein</topology>
    </subcellularLocation>
    <subcellularLocation>
        <location evidence="1">Cell membrane</location>
        <topology evidence="1">Multi-pass membrane protein</topology>
    </subcellularLocation>
</comment>
<evidence type="ECO:0000259" key="11">
    <source>
        <dbReference type="PROSITE" id="PS50928"/>
    </source>
</evidence>
<dbReference type="Proteomes" id="UP000026923">
    <property type="component" value="Unassembled WGS sequence"/>
</dbReference>
<evidence type="ECO:0000256" key="3">
    <source>
        <dbReference type="ARBA" id="ARBA00016864"/>
    </source>
</evidence>
<evidence type="ECO:0000313" key="12">
    <source>
        <dbReference type="EMBL" id="EWC41421.1"/>
    </source>
</evidence>
<gene>
    <name evidence="12" type="ORF">B597_009625</name>
</gene>
<feature type="transmembrane region" description="Helical" evidence="9">
    <location>
        <begin position="397"/>
        <end position="420"/>
    </location>
</feature>
<dbReference type="SUPFAM" id="SSF161098">
    <property type="entry name" value="MetI-like"/>
    <property type="match status" value="1"/>
</dbReference>
<keyword evidence="6 9" id="KW-0812">Transmembrane</keyword>
<protein>
    <recommendedName>
        <fullName evidence="3 9">Phosphate transport system permease protein PstA</fullName>
    </recommendedName>
</protein>
<dbReference type="CDD" id="cd06261">
    <property type="entry name" value="TM_PBP2"/>
    <property type="match status" value="1"/>
</dbReference>
<dbReference type="NCBIfam" id="TIGR00974">
    <property type="entry name" value="3a0107s02c"/>
    <property type="match status" value="1"/>
</dbReference>
<evidence type="ECO:0000256" key="7">
    <source>
        <dbReference type="ARBA" id="ARBA00022989"/>
    </source>
</evidence>
<keyword evidence="7 9" id="KW-1133">Transmembrane helix</keyword>
<dbReference type="RefSeq" id="WP_003295272.1">
    <property type="nucleotide sequence ID" value="NZ_KK020676.1"/>
</dbReference>
<dbReference type="InterPro" id="IPR000515">
    <property type="entry name" value="MetI-like"/>
</dbReference>
<organism evidence="12 13">
    <name type="scientific">Stutzerimonas stutzeri KOS6</name>
    <dbReference type="NCBI Taxonomy" id="1218352"/>
    <lineage>
        <taxon>Bacteria</taxon>
        <taxon>Pseudomonadati</taxon>
        <taxon>Pseudomonadota</taxon>
        <taxon>Gammaproteobacteria</taxon>
        <taxon>Pseudomonadales</taxon>
        <taxon>Pseudomonadaceae</taxon>
        <taxon>Stutzerimonas</taxon>
    </lineage>
</organism>
<evidence type="ECO:0000256" key="9">
    <source>
        <dbReference type="RuleBase" id="RU363043"/>
    </source>
</evidence>
<keyword evidence="8 9" id="KW-0472">Membrane</keyword>
<accession>A0A061JNZ2</accession>